<name>A0ABW3M2C4_9PSEU</name>
<dbReference type="Proteomes" id="UP001597045">
    <property type="component" value="Unassembled WGS sequence"/>
</dbReference>
<feature type="region of interest" description="Disordered" evidence="1">
    <location>
        <begin position="109"/>
        <end position="156"/>
    </location>
</feature>
<dbReference type="EMBL" id="JBHTIS010000024">
    <property type="protein sequence ID" value="MFD1044278.1"/>
    <property type="molecule type" value="Genomic_DNA"/>
</dbReference>
<keyword evidence="3" id="KW-1185">Reference proteome</keyword>
<gene>
    <name evidence="2" type="ORF">ACFQ1S_01035</name>
</gene>
<evidence type="ECO:0000313" key="2">
    <source>
        <dbReference type="EMBL" id="MFD1044278.1"/>
    </source>
</evidence>
<organism evidence="2 3">
    <name type="scientific">Kibdelosporangium lantanae</name>
    <dbReference type="NCBI Taxonomy" id="1497396"/>
    <lineage>
        <taxon>Bacteria</taxon>
        <taxon>Bacillati</taxon>
        <taxon>Actinomycetota</taxon>
        <taxon>Actinomycetes</taxon>
        <taxon>Pseudonocardiales</taxon>
        <taxon>Pseudonocardiaceae</taxon>
        <taxon>Kibdelosporangium</taxon>
    </lineage>
</organism>
<evidence type="ECO:0008006" key="4">
    <source>
        <dbReference type="Google" id="ProtNLM"/>
    </source>
</evidence>
<proteinExistence type="predicted"/>
<evidence type="ECO:0000313" key="3">
    <source>
        <dbReference type="Proteomes" id="UP001597045"/>
    </source>
</evidence>
<reference evidence="3" key="1">
    <citation type="journal article" date="2019" name="Int. J. Syst. Evol. Microbiol.">
        <title>The Global Catalogue of Microorganisms (GCM) 10K type strain sequencing project: providing services to taxonomists for standard genome sequencing and annotation.</title>
        <authorList>
            <consortium name="The Broad Institute Genomics Platform"/>
            <consortium name="The Broad Institute Genome Sequencing Center for Infectious Disease"/>
            <person name="Wu L."/>
            <person name="Ma J."/>
        </authorList>
    </citation>
    <scope>NUCLEOTIDE SEQUENCE [LARGE SCALE GENOMIC DNA]</scope>
    <source>
        <strain evidence="3">JCM 31486</strain>
    </source>
</reference>
<accession>A0ABW3M2C4</accession>
<protein>
    <recommendedName>
        <fullName evidence="4">Integrase</fullName>
    </recommendedName>
</protein>
<comment type="caution">
    <text evidence="2">The sequence shown here is derived from an EMBL/GenBank/DDBJ whole genome shotgun (WGS) entry which is preliminary data.</text>
</comment>
<evidence type="ECO:0000256" key="1">
    <source>
        <dbReference type="SAM" id="MobiDB-lite"/>
    </source>
</evidence>
<sequence length="156" mass="17996">MVRFGPLGPYIWLSSYRVQKYGRGLRYKVRYEAPDGNERNKSFPDRQLGVAQDFLNEMENQIRKDTYIDPDAGKILFKEYAEKWLAAQTFDESSREGTEIRLRLHIYPYPGSDEMPSIKPSGYRGVGPSPPKERAGGDVQANHPRQHFGSLQSRDR</sequence>